<evidence type="ECO:0000313" key="3">
    <source>
        <dbReference type="Proteomes" id="UP000231466"/>
    </source>
</evidence>
<sequence>MSTEYTEELIEKIKKEGIKMKPKFRFVLKMLLMVLGILITILFAVYLVSLISFISKGSGLGLLPPFGLRGFGLILIGLPWLLIGLSGASILILQILVKKFSFSYREPVLYSLIGIIIFVLFGGMAFGKVGLHERLLDRVEREEIPILREVYRSYGPPIGAGFNAGTLLEIGEKDLLVETINGDEIRVQITDDTHLPFGGDFEVGQEIVVVGKAENGLIKAFGIRGVSEAERPFGPKRRFR</sequence>
<keyword evidence="1" id="KW-1133">Transmembrane helix</keyword>
<name>A0A2H0VIN2_9BACT</name>
<gene>
    <name evidence="2" type="ORF">COT89_00445</name>
</gene>
<reference evidence="3" key="1">
    <citation type="submission" date="2017-09" db="EMBL/GenBank/DDBJ databases">
        <title>Depth-based differentiation of microbial function through sediment-hosted aquifers and enrichment of novel symbionts in the deep terrestrial subsurface.</title>
        <authorList>
            <person name="Probst A.J."/>
            <person name="Ladd B."/>
            <person name="Jarett J.K."/>
            <person name="Geller-Mcgrath D.E."/>
            <person name="Sieber C.M.K."/>
            <person name="Emerson J.B."/>
            <person name="Anantharaman K."/>
            <person name="Thomas B.C."/>
            <person name="Malmstrom R."/>
            <person name="Stieglmeier M."/>
            <person name="Klingl A."/>
            <person name="Woyke T."/>
            <person name="Ryan C.M."/>
            <person name="Banfield J.F."/>
        </authorList>
    </citation>
    <scope>NUCLEOTIDE SEQUENCE [LARGE SCALE GENOMIC DNA]</scope>
</reference>
<organism evidence="2 3">
    <name type="scientific">Candidatus Colwellbacteria bacterium CG10_big_fil_rev_8_21_14_0_10_42_22</name>
    <dbReference type="NCBI Taxonomy" id="1974540"/>
    <lineage>
        <taxon>Bacteria</taxon>
        <taxon>Candidatus Colwelliibacteriota</taxon>
    </lineage>
</organism>
<proteinExistence type="predicted"/>
<protein>
    <submittedName>
        <fullName evidence="2">Uncharacterized protein</fullName>
    </submittedName>
</protein>
<feature type="transmembrane region" description="Helical" evidence="1">
    <location>
        <begin position="74"/>
        <end position="96"/>
    </location>
</feature>
<feature type="transmembrane region" description="Helical" evidence="1">
    <location>
        <begin position="30"/>
        <end position="54"/>
    </location>
</feature>
<keyword evidence="1" id="KW-0472">Membrane</keyword>
<dbReference type="Proteomes" id="UP000231466">
    <property type="component" value="Unassembled WGS sequence"/>
</dbReference>
<accession>A0A2H0VIN2</accession>
<evidence type="ECO:0000256" key="1">
    <source>
        <dbReference type="SAM" id="Phobius"/>
    </source>
</evidence>
<dbReference type="EMBL" id="PFAH01000002">
    <property type="protein sequence ID" value="PIR98170.1"/>
    <property type="molecule type" value="Genomic_DNA"/>
</dbReference>
<comment type="caution">
    <text evidence="2">The sequence shown here is derived from an EMBL/GenBank/DDBJ whole genome shotgun (WGS) entry which is preliminary data.</text>
</comment>
<evidence type="ECO:0000313" key="2">
    <source>
        <dbReference type="EMBL" id="PIR98170.1"/>
    </source>
</evidence>
<dbReference type="AlphaFoldDB" id="A0A2H0VIN2"/>
<keyword evidence="1" id="KW-0812">Transmembrane</keyword>
<feature type="transmembrane region" description="Helical" evidence="1">
    <location>
        <begin position="108"/>
        <end position="127"/>
    </location>
</feature>